<evidence type="ECO:0000259" key="6">
    <source>
        <dbReference type="PROSITE" id="PS50928"/>
    </source>
</evidence>
<keyword evidence="5" id="KW-0813">Transport</keyword>
<comment type="caution">
    <text evidence="7">The sequence shown here is derived from an EMBL/GenBank/DDBJ whole genome shotgun (WGS) entry which is preliminary data.</text>
</comment>
<dbReference type="EMBL" id="LFVU01000008">
    <property type="protein sequence ID" value="KMT22452.1"/>
    <property type="molecule type" value="Genomic_DNA"/>
</dbReference>
<feature type="transmembrane region" description="Helical" evidence="5">
    <location>
        <begin position="521"/>
        <end position="545"/>
    </location>
</feature>
<keyword evidence="3 5" id="KW-1133">Transmembrane helix</keyword>
<dbReference type="PATRIC" id="fig|1121307.3.peg.251"/>
<dbReference type="InterPro" id="IPR000515">
    <property type="entry name" value="MetI-like"/>
</dbReference>
<dbReference type="GO" id="GO:0055085">
    <property type="term" value="P:transmembrane transport"/>
    <property type="evidence" value="ECO:0007669"/>
    <property type="project" value="InterPro"/>
</dbReference>
<dbReference type="STRING" id="1121307.CLCY_12c00350"/>
<comment type="similarity">
    <text evidence="5">Belongs to the binding-protein-dependent transport system permease family.</text>
</comment>
<keyword evidence="2 5" id="KW-0812">Transmembrane</keyword>
<dbReference type="GO" id="GO:0005886">
    <property type="term" value="C:plasma membrane"/>
    <property type="evidence" value="ECO:0007669"/>
    <property type="project" value="UniProtKB-SubCell"/>
</dbReference>
<feature type="domain" description="ABC transmembrane type-1" evidence="6">
    <location>
        <begin position="351"/>
        <end position="541"/>
    </location>
</feature>
<evidence type="ECO:0000256" key="1">
    <source>
        <dbReference type="ARBA" id="ARBA00004141"/>
    </source>
</evidence>
<evidence type="ECO:0000256" key="4">
    <source>
        <dbReference type="ARBA" id="ARBA00023136"/>
    </source>
</evidence>
<feature type="transmembrane region" description="Helical" evidence="5">
    <location>
        <begin position="413"/>
        <end position="430"/>
    </location>
</feature>
<feature type="transmembrane region" description="Helical" evidence="5">
    <location>
        <begin position="146"/>
        <end position="171"/>
    </location>
</feature>
<dbReference type="Gene3D" id="1.10.3720.10">
    <property type="entry name" value="MetI-like"/>
    <property type="match status" value="2"/>
</dbReference>
<name>A0A0J8D9B9_CLOCY</name>
<dbReference type="OrthoDB" id="57323at2"/>
<evidence type="ECO:0000313" key="8">
    <source>
        <dbReference type="Proteomes" id="UP000036756"/>
    </source>
</evidence>
<keyword evidence="8" id="KW-1185">Reference proteome</keyword>
<feature type="transmembrane region" description="Helical" evidence="5">
    <location>
        <begin position="247"/>
        <end position="268"/>
    </location>
</feature>
<dbReference type="InterPro" id="IPR035906">
    <property type="entry name" value="MetI-like_sf"/>
</dbReference>
<evidence type="ECO:0000313" key="7">
    <source>
        <dbReference type="EMBL" id="KMT22452.1"/>
    </source>
</evidence>
<feature type="transmembrane region" description="Helical" evidence="5">
    <location>
        <begin position="355"/>
        <end position="375"/>
    </location>
</feature>
<dbReference type="Proteomes" id="UP000036756">
    <property type="component" value="Unassembled WGS sequence"/>
</dbReference>
<feature type="domain" description="ABC transmembrane type-1" evidence="6">
    <location>
        <begin position="69"/>
        <end position="268"/>
    </location>
</feature>
<evidence type="ECO:0000256" key="5">
    <source>
        <dbReference type="RuleBase" id="RU363032"/>
    </source>
</evidence>
<feature type="transmembrane region" description="Helical" evidence="5">
    <location>
        <begin position="21"/>
        <end position="48"/>
    </location>
</feature>
<feature type="transmembrane region" description="Helical" evidence="5">
    <location>
        <begin position="104"/>
        <end position="126"/>
    </location>
</feature>
<keyword evidence="4 5" id="KW-0472">Membrane</keyword>
<dbReference type="Pfam" id="PF00528">
    <property type="entry name" value="BPD_transp_1"/>
    <property type="match status" value="2"/>
</dbReference>
<dbReference type="PROSITE" id="PS50928">
    <property type="entry name" value="ABC_TM1"/>
    <property type="match status" value="2"/>
</dbReference>
<feature type="transmembrane region" description="Helical" evidence="5">
    <location>
        <begin position="387"/>
        <end position="407"/>
    </location>
</feature>
<dbReference type="SUPFAM" id="SSF161098">
    <property type="entry name" value="MetI-like"/>
    <property type="match status" value="2"/>
</dbReference>
<feature type="transmembrane region" description="Helical" evidence="5">
    <location>
        <begin position="68"/>
        <end position="92"/>
    </location>
</feature>
<organism evidence="7 8">
    <name type="scientific">Clostridium cylindrosporum DSM 605</name>
    <dbReference type="NCBI Taxonomy" id="1121307"/>
    <lineage>
        <taxon>Bacteria</taxon>
        <taxon>Bacillati</taxon>
        <taxon>Bacillota</taxon>
        <taxon>Clostridia</taxon>
        <taxon>Eubacteriales</taxon>
        <taxon>Clostridiaceae</taxon>
        <taxon>Clostridium</taxon>
    </lineage>
</organism>
<dbReference type="PANTHER" id="PTHR43496">
    <property type="entry name" value="PROTEIN LPLB"/>
    <property type="match status" value="1"/>
</dbReference>
<comment type="subcellular location">
    <subcellularLocation>
        <location evidence="5">Cell membrane</location>
        <topology evidence="5">Multi-pass membrane protein</topology>
    </subcellularLocation>
    <subcellularLocation>
        <location evidence="1">Membrane</location>
        <topology evidence="1">Multi-pass membrane protein</topology>
    </subcellularLocation>
</comment>
<evidence type="ECO:0000256" key="3">
    <source>
        <dbReference type="ARBA" id="ARBA00022989"/>
    </source>
</evidence>
<dbReference type="CDD" id="cd06261">
    <property type="entry name" value="TM_PBP2"/>
    <property type="match status" value="2"/>
</dbReference>
<accession>A0A0J8D9B9</accession>
<gene>
    <name evidence="7" type="primary">fbpB</name>
    <name evidence="7" type="ORF">CLCY_12c00350</name>
</gene>
<dbReference type="AlphaFoldDB" id="A0A0J8D9B9"/>
<feature type="transmembrane region" description="Helical" evidence="5">
    <location>
        <begin position="192"/>
        <end position="214"/>
    </location>
</feature>
<reference evidence="7 8" key="1">
    <citation type="submission" date="2015-06" db="EMBL/GenBank/DDBJ databases">
        <title>Draft genome sequence of the purine-degrading Clostridium cylindrosporum HC-1 (DSM 605).</title>
        <authorList>
            <person name="Poehlein A."/>
            <person name="Schiel-Bengelsdorf B."/>
            <person name="Bengelsdorf F."/>
            <person name="Daniel R."/>
            <person name="Duerre P."/>
        </authorList>
    </citation>
    <scope>NUCLEOTIDE SEQUENCE [LARGE SCALE GENOMIC DNA]</scope>
    <source>
        <strain evidence="7 8">DSM 605</strain>
    </source>
</reference>
<proteinExistence type="inferred from homology"/>
<feature type="transmembrane region" description="Helical" evidence="5">
    <location>
        <begin position="301"/>
        <end position="325"/>
    </location>
</feature>
<protein>
    <submittedName>
        <fullName evidence="7">Ferric transport system permease protein FbpB</fullName>
    </submittedName>
</protein>
<evidence type="ECO:0000256" key="2">
    <source>
        <dbReference type="ARBA" id="ARBA00022692"/>
    </source>
</evidence>
<dbReference type="RefSeq" id="WP_152668105.1">
    <property type="nucleotide sequence ID" value="NZ_LFVU01000008.1"/>
</dbReference>
<sequence length="551" mass="61299">MKSKFKKVSKLDTSFYNLLDKGLISIVLILCIIFILYPIICLMIQSIKVDTSISFKLYENIIEKNKRLLFNSIFVATLSGAISTILSLIIALRIHSFSSIINKLGKIILMLSMISPPFVASLAYIQLFGRRGYITYHFLGINYDPYGIHGVIIMQVIGFIPLSALMILGVIEKVDKRLLKASLDLGSSENKAIISVLLPLIKPGIIVSFLLTFVRSLADFGTVTIIGGSFETIATEIYMEIIGYANFSNAAAMNFLLVLPAIIIFIPYRRNMRRLNQLSKDNELENNDDFKLLPRGGLKSLLSVFTIGFIAISLLQYGCIFLSSISKFSRGNLIFTTEYIKYIREYSMDSFIRSITYAFIAGIFGSLLGIIISYYIDRRRIIGGRSIDFITTLPYILPGTFFGISYILAFNSFPFPLTGTAFIVVINCIFKQIPLTTKISSAVLSQISIDVEHAARDIGASKFHVIKDIILPNAREAFLIGFVNNFISTMTTIGAIIFLIYPGKEVATVKLFDAINSGEYGVASMIAVIIILITLSINTIFTSFISRKKVG</sequence>
<feature type="transmembrane region" description="Helical" evidence="5">
    <location>
        <begin position="477"/>
        <end position="501"/>
    </location>
</feature>
<dbReference type="PANTHER" id="PTHR43496:SF1">
    <property type="entry name" value="POLYGALACTURONAN_RHAMNOGALACTURONAN TRANSPORT SYSTEM PERMEASE PROTEIN YTEP"/>
    <property type="match status" value="1"/>
</dbReference>